<protein>
    <submittedName>
        <fullName evidence="7">RNA methyltransferase, TrmA</fullName>
    </submittedName>
</protein>
<dbReference type="InterPro" id="IPR030390">
    <property type="entry name" value="MeTrfase_TrmA_AS"/>
</dbReference>
<dbReference type="EMBL" id="BDQK01000005">
    <property type="protein sequence ID" value="GBF79958.1"/>
    <property type="molecule type" value="Genomic_DNA"/>
</dbReference>
<sequence>MYQQGNLIQIDITDLSNTGDGVGRFEGRAIFVPDTVTGDRVLVRLLHLKRQYAHGKLHQLLIPSPHRLRPSCIVADKCGGCQWQHIDHSYQLTIKQHHVTEALEHIGGFINPPVAPIISSRDELNYRNKATYPLGLSSTGMVQTGYYRRQSHQLVNINQCPIQDNRLNPLLAEIKGDIQQQGWTIYNETKHSGQLRHLSLRIGRRTGEMLLTLVSTEKTLKNLTQQAQIWLERYTNLVGVALNYHPERGNVIFGEETLNIAGRPYLRENFAGLELHLRGDTFFQVNTEAAEALLNGLLARLELTGKERLVDAYCGIGTFSLPFASQVAEVLGIEINPNSIIQAQENAQINGIKNVTFRQGRVETILPQLPWHPDVVILDPPRKGCDRKVIDTLRNLQPTYLVYISCQPATLARDLQRLCKDGIYQLLWVQPADFFPQTAHVECLAILRHLDINVLL</sequence>
<feature type="binding site" evidence="4">
    <location>
        <position position="334"/>
    </location>
    <ligand>
        <name>S-adenosyl-L-methionine</name>
        <dbReference type="ChEBI" id="CHEBI:59789"/>
    </ligand>
</feature>
<dbReference type="SUPFAM" id="SSF50249">
    <property type="entry name" value="Nucleic acid-binding proteins"/>
    <property type="match status" value="1"/>
</dbReference>
<dbReference type="Gene3D" id="2.40.50.140">
    <property type="entry name" value="Nucleic acid-binding proteins"/>
    <property type="match status" value="1"/>
</dbReference>
<dbReference type="FunFam" id="2.40.50.1070:FF:000003">
    <property type="entry name" value="23S rRNA (Uracil-5-)-methyltransferase RumA"/>
    <property type="match status" value="1"/>
</dbReference>
<evidence type="ECO:0000256" key="4">
    <source>
        <dbReference type="PROSITE-ProRule" id="PRU01024"/>
    </source>
</evidence>
<dbReference type="InterPro" id="IPR010280">
    <property type="entry name" value="U5_MeTrfase_fam"/>
</dbReference>
<feature type="active site" evidence="5">
    <location>
        <position position="406"/>
    </location>
</feature>
<feature type="binding site" evidence="4">
    <location>
        <position position="379"/>
    </location>
    <ligand>
        <name>S-adenosyl-L-methionine</name>
        <dbReference type="ChEBI" id="CHEBI:59789"/>
    </ligand>
</feature>
<feature type="domain" description="TRAM" evidence="6">
    <location>
        <begin position="1"/>
        <end position="59"/>
    </location>
</feature>
<feature type="binding site" evidence="4">
    <location>
        <position position="284"/>
    </location>
    <ligand>
        <name>S-adenosyl-L-methionine</name>
        <dbReference type="ChEBI" id="CHEBI:59789"/>
    </ligand>
</feature>
<dbReference type="RefSeq" id="WP_172957443.1">
    <property type="nucleotide sequence ID" value="NZ_BDQK01000005.1"/>
</dbReference>
<dbReference type="PANTHER" id="PTHR11061">
    <property type="entry name" value="RNA M5U METHYLTRANSFERASE"/>
    <property type="match status" value="1"/>
</dbReference>
<evidence type="ECO:0000256" key="1">
    <source>
        <dbReference type="ARBA" id="ARBA00022603"/>
    </source>
</evidence>
<dbReference type="FunFam" id="3.40.50.150:FF:000009">
    <property type="entry name" value="23S rRNA (Uracil(1939)-C(5))-methyltransferase RlmD"/>
    <property type="match status" value="1"/>
</dbReference>
<evidence type="ECO:0000313" key="8">
    <source>
        <dbReference type="Proteomes" id="UP000287247"/>
    </source>
</evidence>
<keyword evidence="2 4" id="KW-0808">Transferase</keyword>
<dbReference type="AlphaFoldDB" id="A0A401IFA1"/>
<name>A0A401IFA1_APHSA</name>
<dbReference type="PROSITE" id="PS51687">
    <property type="entry name" value="SAM_MT_RNA_M5U"/>
    <property type="match status" value="1"/>
</dbReference>
<dbReference type="CDD" id="cd02440">
    <property type="entry name" value="AdoMet_MTases"/>
    <property type="match status" value="1"/>
</dbReference>
<proteinExistence type="inferred from homology"/>
<comment type="similarity">
    <text evidence="4">Belongs to the class I-like SAM-binding methyltransferase superfamily. RNA M5U methyltransferase family.</text>
</comment>
<reference evidence="8" key="1">
    <citation type="submission" date="2017-05" db="EMBL/GenBank/DDBJ databases">
        <title>Physiological properties and genetic analysis related to exopolysaccharide production of fresh-water unicellular cyanobacterium Aphanothece sacrum, Suizenji Nori, that has been cultured as a food source in Japan.</title>
        <authorList>
            <person name="Kanesaki Y."/>
            <person name="Yoshikawa S."/>
            <person name="Ohki K."/>
        </authorList>
    </citation>
    <scope>NUCLEOTIDE SEQUENCE [LARGE SCALE GENOMIC DNA]</scope>
    <source>
        <strain evidence="8">FPU1</strain>
    </source>
</reference>
<keyword evidence="3 4" id="KW-0949">S-adenosyl-L-methionine</keyword>
<dbReference type="Gene3D" id="3.40.50.150">
    <property type="entry name" value="Vaccinia Virus protein VP39"/>
    <property type="match status" value="1"/>
</dbReference>
<evidence type="ECO:0000256" key="5">
    <source>
        <dbReference type="PROSITE-ProRule" id="PRU10015"/>
    </source>
</evidence>
<dbReference type="Gene3D" id="2.40.50.1070">
    <property type="match status" value="1"/>
</dbReference>
<gene>
    <name evidence="7" type="ORF">AsFPU1_1358</name>
</gene>
<evidence type="ECO:0000313" key="7">
    <source>
        <dbReference type="EMBL" id="GBF79958.1"/>
    </source>
</evidence>
<dbReference type="PANTHER" id="PTHR11061:SF30">
    <property type="entry name" value="TRNA (URACIL(54)-C(5))-METHYLTRANSFERASE"/>
    <property type="match status" value="1"/>
</dbReference>
<feature type="active site" description="Nucleophile" evidence="4">
    <location>
        <position position="406"/>
    </location>
</feature>
<dbReference type="InterPro" id="IPR012340">
    <property type="entry name" value="NA-bd_OB-fold"/>
</dbReference>
<dbReference type="NCBIfam" id="TIGR00479">
    <property type="entry name" value="rumA"/>
    <property type="match status" value="1"/>
</dbReference>
<dbReference type="InterPro" id="IPR029063">
    <property type="entry name" value="SAM-dependent_MTases_sf"/>
</dbReference>
<evidence type="ECO:0000259" key="6">
    <source>
        <dbReference type="PROSITE" id="PS50926"/>
    </source>
</evidence>
<evidence type="ECO:0000256" key="2">
    <source>
        <dbReference type="ARBA" id="ARBA00022679"/>
    </source>
</evidence>
<dbReference type="PROSITE" id="PS01230">
    <property type="entry name" value="TRMA_1"/>
    <property type="match status" value="1"/>
</dbReference>
<comment type="caution">
    <text evidence="7">The sequence shown here is derived from an EMBL/GenBank/DDBJ whole genome shotgun (WGS) entry which is preliminary data.</text>
</comment>
<dbReference type="InterPro" id="IPR025714">
    <property type="entry name" value="Methyltranfer_dom"/>
</dbReference>
<dbReference type="Pfam" id="PF13847">
    <property type="entry name" value="Methyltransf_31"/>
    <property type="match status" value="1"/>
</dbReference>
<dbReference type="GO" id="GO:0070041">
    <property type="term" value="F:rRNA (uridine-C5-)-methyltransferase activity"/>
    <property type="evidence" value="ECO:0007669"/>
    <property type="project" value="TreeGrafter"/>
</dbReference>
<dbReference type="Pfam" id="PF01938">
    <property type="entry name" value="TRAM"/>
    <property type="match status" value="1"/>
</dbReference>
<dbReference type="InterPro" id="IPR002792">
    <property type="entry name" value="TRAM_dom"/>
</dbReference>
<dbReference type="SUPFAM" id="SSF53335">
    <property type="entry name" value="S-adenosyl-L-methionine-dependent methyltransferases"/>
    <property type="match status" value="1"/>
</dbReference>
<keyword evidence="1 4" id="KW-0489">Methyltransferase</keyword>
<dbReference type="GO" id="GO:0070475">
    <property type="term" value="P:rRNA base methylation"/>
    <property type="evidence" value="ECO:0007669"/>
    <property type="project" value="TreeGrafter"/>
</dbReference>
<dbReference type="Proteomes" id="UP000287247">
    <property type="component" value="Unassembled WGS sequence"/>
</dbReference>
<feature type="binding site" evidence="4">
    <location>
        <position position="313"/>
    </location>
    <ligand>
        <name>S-adenosyl-L-methionine</name>
        <dbReference type="ChEBI" id="CHEBI:59789"/>
    </ligand>
</feature>
<keyword evidence="8" id="KW-1185">Reference proteome</keyword>
<organism evidence="7 8">
    <name type="scientific">Aphanothece sacrum FPU1</name>
    <dbReference type="NCBI Taxonomy" id="1920663"/>
    <lineage>
        <taxon>Bacteria</taxon>
        <taxon>Bacillati</taxon>
        <taxon>Cyanobacteriota</taxon>
        <taxon>Cyanophyceae</taxon>
        <taxon>Oscillatoriophycideae</taxon>
        <taxon>Chroococcales</taxon>
        <taxon>Aphanothecaceae</taxon>
        <taxon>Aphanothece</taxon>
    </lineage>
</organism>
<dbReference type="PROSITE" id="PS50926">
    <property type="entry name" value="TRAM"/>
    <property type="match status" value="1"/>
</dbReference>
<accession>A0A401IFA1</accession>
<evidence type="ECO:0000256" key="3">
    <source>
        <dbReference type="ARBA" id="ARBA00022691"/>
    </source>
</evidence>